<dbReference type="OrthoDB" id="2962597at2"/>
<proteinExistence type="predicted"/>
<name>A0A3N5B8Q8_9BACI</name>
<dbReference type="Proteomes" id="UP000276443">
    <property type="component" value="Unassembled WGS sequence"/>
</dbReference>
<comment type="caution">
    <text evidence="1">The sequence shown here is derived from an EMBL/GenBank/DDBJ whole genome shotgun (WGS) entry which is preliminary data.</text>
</comment>
<evidence type="ECO:0000313" key="1">
    <source>
        <dbReference type="EMBL" id="RPF54116.1"/>
    </source>
</evidence>
<dbReference type="InterPro" id="IPR036209">
    <property type="entry name" value="YwmB-like_sf"/>
</dbReference>
<dbReference type="InterPro" id="IPR014794">
    <property type="entry name" value="DUF1779"/>
</dbReference>
<dbReference type="RefSeq" id="WP_124220853.1">
    <property type="nucleotide sequence ID" value="NZ_RKRF01000008.1"/>
</dbReference>
<dbReference type="Gene3D" id="3.30.360.40">
    <property type="entry name" value="YwmB-like"/>
    <property type="match status" value="1"/>
</dbReference>
<reference evidence="1 2" key="1">
    <citation type="submission" date="2018-11" db="EMBL/GenBank/DDBJ databases">
        <title>Genomic Encyclopedia of Type Strains, Phase IV (KMG-IV): sequencing the most valuable type-strain genomes for metagenomic binning, comparative biology and taxonomic classification.</title>
        <authorList>
            <person name="Goeker M."/>
        </authorList>
    </citation>
    <scope>NUCLEOTIDE SEQUENCE [LARGE SCALE GENOMIC DNA]</scope>
    <source>
        <strain evidence="1 2">DSM 18090</strain>
    </source>
</reference>
<accession>A0A3N5B8Q8</accession>
<organism evidence="1 2">
    <name type="scientific">Aquisalibacillus elongatus</name>
    <dbReference type="NCBI Taxonomy" id="485577"/>
    <lineage>
        <taxon>Bacteria</taxon>
        <taxon>Bacillati</taxon>
        <taxon>Bacillota</taxon>
        <taxon>Bacilli</taxon>
        <taxon>Bacillales</taxon>
        <taxon>Bacillaceae</taxon>
        <taxon>Aquisalibacillus</taxon>
    </lineage>
</organism>
<dbReference type="EMBL" id="RKRF01000008">
    <property type="protein sequence ID" value="RPF54116.1"/>
    <property type="molecule type" value="Genomic_DNA"/>
</dbReference>
<dbReference type="AlphaFoldDB" id="A0A3N5B8Q8"/>
<protein>
    <submittedName>
        <fullName evidence="1">TATA-box binding protein</fullName>
    </submittedName>
</protein>
<evidence type="ECO:0000313" key="2">
    <source>
        <dbReference type="Proteomes" id="UP000276443"/>
    </source>
</evidence>
<gene>
    <name evidence="1" type="ORF">EDC24_1304</name>
</gene>
<dbReference type="Pfam" id="PF08680">
    <property type="entry name" value="DUF1779"/>
    <property type="match status" value="1"/>
</dbReference>
<keyword evidence="2" id="KW-1185">Reference proteome</keyword>
<dbReference type="SUPFAM" id="SSF143842">
    <property type="entry name" value="YwmB-like"/>
    <property type="match status" value="1"/>
</dbReference>
<sequence>MRWVALFSIIVSMVLVLFYQSSNTTYADLQEFEKIAQYFDQDHYELKEVMVMTHVTVQSDEAEQFLESFQLNGQKPGYMDEKFNVINISENRVKVLYEFTSDEWSNETKIYLNNRLSDSKFRRFFEKGPIYSCFQAQTDAKISSNFITSEIRNYFDVNKVNEMIENNFTVISGATEQFDQYIPMDDEKINIQYAVRDEENEQKTVTIGTPILVIEY</sequence>